<evidence type="ECO:0000313" key="1">
    <source>
        <dbReference type="EMBL" id="MCB5199024.1"/>
    </source>
</evidence>
<sequence length="107" mass="11801">MTTVFDGIAGALTGIFGDSVIVEPQGQPRVTVRGMVRLERVEVSGEAGQAVVDYLPVFKVPRTVLLGLSEGDLVIAPDGRRYLVSYEDPNESPATDRFRIYILREEY</sequence>
<comment type="caution">
    <text evidence="1">The sequence shown here is derived from an EMBL/GenBank/DDBJ whole genome shotgun (WGS) entry which is preliminary data.</text>
</comment>
<proteinExistence type="predicted"/>
<reference evidence="1" key="1">
    <citation type="submission" date="2021-10" db="EMBL/GenBank/DDBJ databases">
        <title>Loktanella gaetbuli sp. nov., isolated from a tidal flat.</title>
        <authorList>
            <person name="Park S."/>
            <person name="Yoon J.-H."/>
        </authorList>
    </citation>
    <scope>NUCLEOTIDE SEQUENCE</scope>
    <source>
        <strain evidence="1">TSTF-M6</strain>
    </source>
</reference>
<name>A0ABS8BTF0_9RHOB</name>
<dbReference type="Pfam" id="PF05354">
    <property type="entry name" value="Phage_attach"/>
    <property type="match status" value="1"/>
</dbReference>
<gene>
    <name evidence="1" type="ORF">LGQ03_07210</name>
</gene>
<accession>A0ABS8BTF0</accession>
<dbReference type="InterPro" id="IPR008018">
    <property type="entry name" value="Phage_tail_attach_FII"/>
</dbReference>
<keyword evidence="2" id="KW-1185">Reference proteome</keyword>
<organism evidence="1 2">
    <name type="scientific">Loktanella gaetbuli</name>
    <dbReference type="NCBI Taxonomy" id="2881335"/>
    <lineage>
        <taxon>Bacteria</taxon>
        <taxon>Pseudomonadati</taxon>
        <taxon>Pseudomonadota</taxon>
        <taxon>Alphaproteobacteria</taxon>
        <taxon>Rhodobacterales</taxon>
        <taxon>Roseobacteraceae</taxon>
        <taxon>Loktanella</taxon>
    </lineage>
</organism>
<protein>
    <submittedName>
        <fullName evidence="1">Uncharacterized protein</fullName>
    </submittedName>
</protein>
<dbReference type="RefSeq" id="WP_226747854.1">
    <property type="nucleotide sequence ID" value="NZ_JAJATZ010000003.1"/>
</dbReference>
<dbReference type="Proteomes" id="UP001138961">
    <property type="component" value="Unassembled WGS sequence"/>
</dbReference>
<evidence type="ECO:0000313" key="2">
    <source>
        <dbReference type="Proteomes" id="UP001138961"/>
    </source>
</evidence>
<dbReference type="EMBL" id="JAJATZ010000003">
    <property type="protein sequence ID" value="MCB5199024.1"/>
    <property type="molecule type" value="Genomic_DNA"/>
</dbReference>